<dbReference type="GO" id="GO:0005886">
    <property type="term" value="C:plasma membrane"/>
    <property type="evidence" value="ECO:0007669"/>
    <property type="project" value="UniProtKB-SubCell"/>
</dbReference>
<feature type="transmembrane region" description="Helical" evidence="7">
    <location>
        <begin position="257"/>
        <end position="280"/>
    </location>
</feature>
<dbReference type="EMBL" id="FQZU01000003">
    <property type="protein sequence ID" value="SHJ01403.1"/>
    <property type="molecule type" value="Genomic_DNA"/>
</dbReference>
<feature type="transmembrane region" description="Helical" evidence="7">
    <location>
        <begin position="226"/>
        <end position="251"/>
    </location>
</feature>
<name>A0A1M6FUS1_9BACT</name>
<dbReference type="Proteomes" id="UP000183994">
    <property type="component" value="Unassembled WGS sequence"/>
</dbReference>
<keyword evidence="3" id="KW-1003">Cell membrane</keyword>
<dbReference type="RefSeq" id="WP_073473394.1">
    <property type="nucleotide sequence ID" value="NZ_FQZU01000003.1"/>
</dbReference>
<proteinExistence type="inferred from homology"/>
<feature type="transmembrane region" description="Helical" evidence="7">
    <location>
        <begin position="12"/>
        <end position="36"/>
    </location>
</feature>
<evidence type="ECO:0000256" key="5">
    <source>
        <dbReference type="ARBA" id="ARBA00022989"/>
    </source>
</evidence>
<feature type="transmembrane region" description="Helical" evidence="7">
    <location>
        <begin position="56"/>
        <end position="75"/>
    </location>
</feature>
<dbReference type="STRING" id="1121393.SAMN02745216_00916"/>
<dbReference type="PANTHER" id="PTHR34184:SF4">
    <property type="entry name" value="UPF0718 PROTEIN YCGR"/>
    <property type="match status" value="1"/>
</dbReference>
<evidence type="ECO:0008006" key="10">
    <source>
        <dbReference type="Google" id="ProtNLM"/>
    </source>
</evidence>
<evidence type="ECO:0000256" key="3">
    <source>
        <dbReference type="ARBA" id="ARBA00022475"/>
    </source>
</evidence>
<comment type="subcellular location">
    <subcellularLocation>
        <location evidence="1">Cell membrane</location>
        <topology evidence="1">Multi-pass membrane protein</topology>
    </subcellularLocation>
</comment>
<evidence type="ECO:0000313" key="8">
    <source>
        <dbReference type="EMBL" id="SHJ01403.1"/>
    </source>
</evidence>
<sequence>MDYLIEVFRQSAGLLFASAPYIIFGLVVSGLLRVFLNPNLVSRHLGHGRFSSVFKAAFLGIPIPLCSCSVLPAAVTLKKQGANNGATTAFLISTPESGVDSIAVSWALLDPIMAVARPVAAFAAASAAGIAENLFGSSRVEQPAKPDLSCPVDGCCTGEDCSPEEHRKHHTLLEKLRAGVRFAFGEVWGDMVGWFFIGLIIAGLVVALLPPDLLGKYLGGGIGSMLIMLAAGIPIYICATASTPIAAALILQGVSPGAALVFLLAGPATNITSLTVLFGVLGKRAAVIYLSVIAVSAVVFGLAVDAIYNALGLNGTALLGKAAEAFPLWIGWISAGALVIFSVKPLSAAIKAKFSKNSGEGSCSCHGCCSDHAPNRIMDHMPKNPH</sequence>
<dbReference type="NCBIfam" id="NF033936">
    <property type="entry name" value="CuZnOut_SO0444"/>
    <property type="match status" value="1"/>
</dbReference>
<comment type="similarity">
    <text evidence="2">Belongs to the UPF0718 family.</text>
</comment>
<feature type="transmembrane region" description="Helical" evidence="7">
    <location>
        <begin position="287"/>
        <end position="308"/>
    </location>
</feature>
<accession>A0A1M6FUS1</accession>
<evidence type="ECO:0000256" key="1">
    <source>
        <dbReference type="ARBA" id="ARBA00004651"/>
    </source>
</evidence>
<gene>
    <name evidence="8" type="ORF">SAMN02745216_00916</name>
</gene>
<keyword evidence="4 7" id="KW-0812">Transmembrane</keyword>
<dbReference type="InterPro" id="IPR005524">
    <property type="entry name" value="DUF318"/>
</dbReference>
<evidence type="ECO:0000313" key="9">
    <source>
        <dbReference type="Proteomes" id="UP000183994"/>
    </source>
</evidence>
<dbReference type="Pfam" id="PF03773">
    <property type="entry name" value="ArsP_1"/>
    <property type="match status" value="1"/>
</dbReference>
<keyword evidence="9" id="KW-1185">Reference proteome</keyword>
<reference evidence="9" key="1">
    <citation type="submission" date="2016-11" db="EMBL/GenBank/DDBJ databases">
        <authorList>
            <person name="Varghese N."/>
            <person name="Submissions S."/>
        </authorList>
    </citation>
    <scope>NUCLEOTIDE SEQUENCE [LARGE SCALE GENOMIC DNA]</scope>
    <source>
        <strain evidence="9">DSM 16219</strain>
    </source>
</reference>
<dbReference type="PANTHER" id="PTHR34184">
    <property type="entry name" value="UPF0718 PROTEIN YCGR"/>
    <property type="match status" value="1"/>
</dbReference>
<evidence type="ECO:0000256" key="2">
    <source>
        <dbReference type="ARBA" id="ARBA00006386"/>
    </source>
</evidence>
<evidence type="ECO:0000256" key="4">
    <source>
        <dbReference type="ARBA" id="ARBA00022692"/>
    </source>
</evidence>
<evidence type="ECO:0000256" key="6">
    <source>
        <dbReference type="ARBA" id="ARBA00023136"/>
    </source>
</evidence>
<organism evidence="8 9">
    <name type="scientific">Desulfatibacillum alkenivorans DSM 16219</name>
    <dbReference type="NCBI Taxonomy" id="1121393"/>
    <lineage>
        <taxon>Bacteria</taxon>
        <taxon>Pseudomonadati</taxon>
        <taxon>Thermodesulfobacteriota</taxon>
        <taxon>Desulfobacteria</taxon>
        <taxon>Desulfobacterales</taxon>
        <taxon>Desulfatibacillaceae</taxon>
        <taxon>Desulfatibacillum</taxon>
    </lineage>
</organism>
<feature type="transmembrane region" description="Helical" evidence="7">
    <location>
        <begin position="328"/>
        <end position="346"/>
    </location>
</feature>
<dbReference type="AlphaFoldDB" id="A0A1M6FUS1"/>
<protein>
    <recommendedName>
        <fullName evidence="10">Permease</fullName>
    </recommendedName>
</protein>
<dbReference type="OrthoDB" id="9770315at2"/>
<evidence type="ECO:0000256" key="7">
    <source>
        <dbReference type="SAM" id="Phobius"/>
    </source>
</evidence>
<keyword evidence="5 7" id="KW-1133">Transmembrane helix</keyword>
<dbReference type="InterPro" id="IPR052923">
    <property type="entry name" value="UPF0718"/>
</dbReference>
<keyword evidence="6 7" id="KW-0472">Membrane</keyword>
<feature type="transmembrane region" description="Helical" evidence="7">
    <location>
        <begin position="191"/>
        <end position="214"/>
    </location>
</feature>